<evidence type="ECO:0000313" key="3">
    <source>
        <dbReference type="EMBL" id="GAA2576879.1"/>
    </source>
</evidence>
<feature type="transmembrane region" description="Helical" evidence="2">
    <location>
        <begin position="354"/>
        <end position="376"/>
    </location>
</feature>
<feature type="transmembrane region" description="Helical" evidence="2">
    <location>
        <begin position="102"/>
        <end position="128"/>
    </location>
</feature>
<evidence type="ECO:0008006" key="5">
    <source>
        <dbReference type="Google" id="ProtNLM"/>
    </source>
</evidence>
<keyword evidence="2" id="KW-0472">Membrane</keyword>
<feature type="transmembrane region" description="Helical" evidence="2">
    <location>
        <begin position="328"/>
        <end position="348"/>
    </location>
</feature>
<dbReference type="EMBL" id="BAAARI010000011">
    <property type="protein sequence ID" value="GAA2576879.1"/>
    <property type="molecule type" value="Genomic_DNA"/>
</dbReference>
<keyword evidence="2" id="KW-0812">Transmembrane</keyword>
<feature type="transmembrane region" description="Helical" evidence="2">
    <location>
        <begin position="66"/>
        <end position="90"/>
    </location>
</feature>
<sequence length="585" mass="60846">MIPATRVRRRGFGMVRRVRRAFRRALRACADAVSSGAFLTRWSTLLSFIVASTVSVPTVADATLEGYAAAVLVGALGWLVLAIIVLPAAAAERRIPGPRARAIVVVGALVIAALVRAPVNNAVSLLLWHTSTAGAWGPRTLTNLVTTLVVFGVVGVATDQFARRRLVAQRLADALQLMRERLDAAQERVTRTRQLLEKAVAQLRSGRDAMLAGRVDFDTVRAYAAQVREQSHRFAELVENDAHPAVAPTATGHTGTTGRLPLVLTPTPWLAVAVVYNLASLPFALTAGAPALVGLGYLGVFLADIAAGAATRARRLRGATPGSVRPTAFVVIWLLAGIVVALLTYALLPGLNMLSVVGVVAIPAAAVALSLCVDAMRRVRQAEHRSARVLARAAQRVAAMREQASEQSARAASLLHGRVQGRCVILAAQADVEPPTVEDLAVFRAQTEDAFAAILDPDPSPDGAPQSGFAGSVESLLSAWSGVVTTTLDVDADAAVALHDPATAERAAEAVNEALVNAVKHSAARVAAVAIAVMADGRVRVRVSSRGALAAGSGRPTGLGTRGAGIAISQQGDDVVLDAVLPAAG</sequence>
<organism evidence="3 4">
    <name type="scientific">Microbacterium binotii</name>
    <dbReference type="NCBI Taxonomy" id="462710"/>
    <lineage>
        <taxon>Bacteria</taxon>
        <taxon>Bacillati</taxon>
        <taxon>Actinomycetota</taxon>
        <taxon>Actinomycetes</taxon>
        <taxon>Micrococcales</taxon>
        <taxon>Microbacteriaceae</taxon>
        <taxon>Microbacterium</taxon>
    </lineage>
</organism>
<accession>A0ABN3PFM2</accession>
<proteinExistence type="predicted"/>
<feature type="coiled-coil region" evidence="1">
    <location>
        <begin position="168"/>
        <end position="202"/>
    </location>
</feature>
<keyword evidence="2" id="KW-1133">Transmembrane helix</keyword>
<feature type="transmembrane region" description="Helical" evidence="2">
    <location>
        <begin position="285"/>
        <end position="307"/>
    </location>
</feature>
<keyword evidence="1" id="KW-0175">Coiled coil</keyword>
<dbReference type="Proteomes" id="UP001500274">
    <property type="component" value="Unassembled WGS sequence"/>
</dbReference>
<gene>
    <name evidence="3" type="ORF">GCM10009862_15250</name>
</gene>
<evidence type="ECO:0000256" key="1">
    <source>
        <dbReference type="SAM" id="Coils"/>
    </source>
</evidence>
<feature type="transmembrane region" description="Helical" evidence="2">
    <location>
        <begin position="260"/>
        <end position="279"/>
    </location>
</feature>
<dbReference type="Gene3D" id="3.30.565.10">
    <property type="entry name" value="Histidine kinase-like ATPase, C-terminal domain"/>
    <property type="match status" value="1"/>
</dbReference>
<reference evidence="3 4" key="1">
    <citation type="journal article" date="2019" name="Int. J. Syst. Evol. Microbiol.">
        <title>The Global Catalogue of Microorganisms (GCM) 10K type strain sequencing project: providing services to taxonomists for standard genome sequencing and annotation.</title>
        <authorList>
            <consortium name="The Broad Institute Genomics Platform"/>
            <consortium name="The Broad Institute Genome Sequencing Center for Infectious Disease"/>
            <person name="Wu L."/>
            <person name="Ma J."/>
        </authorList>
    </citation>
    <scope>NUCLEOTIDE SEQUENCE [LARGE SCALE GENOMIC DNA]</scope>
    <source>
        <strain evidence="3 4">JCM 16365</strain>
    </source>
</reference>
<comment type="caution">
    <text evidence="3">The sequence shown here is derived from an EMBL/GenBank/DDBJ whole genome shotgun (WGS) entry which is preliminary data.</text>
</comment>
<evidence type="ECO:0000256" key="2">
    <source>
        <dbReference type="SAM" id="Phobius"/>
    </source>
</evidence>
<dbReference type="InterPro" id="IPR036890">
    <property type="entry name" value="HATPase_C_sf"/>
</dbReference>
<name>A0ABN3PFM2_9MICO</name>
<feature type="transmembrane region" description="Helical" evidence="2">
    <location>
        <begin position="42"/>
        <end position="60"/>
    </location>
</feature>
<evidence type="ECO:0000313" key="4">
    <source>
        <dbReference type="Proteomes" id="UP001500274"/>
    </source>
</evidence>
<protein>
    <recommendedName>
        <fullName evidence="5">Signal transduction histidine kinase</fullName>
    </recommendedName>
</protein>
<keyword evidence="4" id="KW-1185">Reference proteome</keyword>
<feature type="transmembrane region" description="Helical" evidence="2">
    <location>
        <begin position="140"/>
        <end position="162"/>
    </location>
</feature>